<proteinExistence type="predicted"/>
<reference evidence="2" key="1">
    <citation type="submission" date="2014-09" db="EMBL/GenBank/DDBJ databases">
        <authorList>
            <person name="Mudge J."/>
            <person name="Ramaraj T."/>
            <person name="Lindquist I.E."/>
            <person name="Bharti A.K."/>
            <person name="Sundararajan A."/>
            <person name="Cameron C.T."/>
            <person name="Woodward J.E."/>
            <person name="May G.D."/>
            <person name="Brubaker C."/>
            <person name="Broadhvest J."/>
            <person name="Wilkins T.A."/>
        </authorList>
    </citation>
    <scope>NUCLEOTIDE SEQUENCE</scope>
    <source>
        <strain evidence="2">cv. AKA8401</strain>
    </source>
</reference>
<accession>A0A0B0MHG0</accession>
<dbReference type="EMBL" id="JRRC01036062">
    <property type="protein sequence ID" value="KHF98320.1"/>
    <property type="molecule type" value="Genomic_DNA"/>
</dbReference>
<keyword evidence="2" id="KW-1185">Reference proteome</keyword>
<evidence type="ECO:0000313" key="1">
    <source>
        <dbReference type="EMBL" id="KHF98320.1"/>
    </source>
</evidence>
<comment type="caution">
    <text evidence="1">The sequence shown here is derived from an EMBL/GenBank/DDBJ whole genome shotgun (WGS) entry which is preliminary data.</text>
</comment>
<gene>
    <name evidence="1" type="ORF">F383_37555</name>
</gene>
<organism evidence="1 2">
    <name type="scientific">Gossypium arboreum</name>
    <name type="common">Tree cotton</name>
    <name type="synonym">Gossypium nanking</name>
    <dbReference type="NCBI Taxonomy" id="29729"/>
    <lineage>
        <taxon>Eukaryota</taxon>
        <taxon>Viridiplantae</taxon>
        <taxon>Streptophyta</taxon>
        <taxon>Embryophyta</taxon>
        <taxon>Tracheophyta</taxon>
        <taxon>Spermatophyta</taxon>
        <taxon>Magnoliopsida</taxon>
        <taxon>eudicotyledons</taxon>
        <taxon>Gunneridae</taxon>
        <taxon>Pentapetalae</taxon>
        <taxon>rosids</taxon>
        <taxon>malvids</taxon>
        <taxon>Malvales</taxon>
        <taxon>Malvaceae</taxon>
        <taxon>Malvoideae</taxon>
        <taxon>Gossypium</taxon>
    </lineage>
</organism>
<evidence type="ECO:0000313" key="2">
    <source>
        <dbReference type="Proteomes" id="UP000032142"/>
    </source>
</evidence>
<protein>
    <submittedName>
        <fullName evidence="1">Uncharacterized protein</fullName>
    </submittedName>
</protein>
<dbReference type="Proteomes" id="UP000032142">
    <property type="component" value="Unassembled WGS sequence"/>
</dbReference>
<sequence>MPPNNLVHVVACT</sequence>
<name>A0A0B0MHG0_GOSAR</name>